<dbReference type="InterPro" id="IPR041589">
    <property type="entry name" value="DNAH3_AAA_lid_1"/>
</dbReference>
<keyword evidence="5" id="KW-0677">Repeat</keyword>
<keyword evidence="4" id="KW-0493">Microtubule</keyword>
<dbReference type="InterPro" id="IPR035699">
    <property type="entry name" value="AAA_6"/>
</dbReference>
<evidence type="ECO:0000313" key="17">
    <source>
        <dbReference type="EMBL" id="KAG8512632.1"/>
    </source>
</evidence>
<evidence type="ECO:0000256" key="5">
    <source>
        <dbReference type="ARBA" id="ARBA00022737"/>
    </source>
</evidence>
<keyword evidence="12" id="KW-0206">Cytoskeleton</keyword>
<dbReference type="FunFam" id="3.40.50.300:FF:000320">
    <property type="entry name" value="Dynein, axonemal, heavy chain 5"/>
    <property type="match status" value="1"/>
</dbReference>
<dbReference type="GO" id="GO:0016887">
    <property type="term" value="F:ATP hydrolysis activity"/>
    <property type="evidence" value="ECO:0007669"/>
    <property type="project" value="InterPro"/>
</dbReference>
<dbReference type="InterPro" id="IPR042222">
    <property type="entry name" value="Dynein_2_N"/>
</dbReference>
<dbReference type="GO" id="GO:0097729">
    <property type="term" value="C:9+2 motile cilium"/>
    <property type="evidence" value="ECO:0007669"/>
    <property type="project" value="UniProtKB-ARBA"/>
</dbReference>
<dbReference type="InterPro" id="IPR042228">
    <property type="entry name" value="Dynein_linker_3"/>
</dbReference>
<dbReference type="InterPro" id="IPR024317">
    <property type="entry name" value="Dynein_heavy_chain_D4_dom"/>
</dbReference>
<evidence type="ECO:0000256" key="15">
    <source>
        <dbReference type="SAM" id="MobiDB-lite"/>
    </source>
</evidence>
<dbReference type="Gene3D" id="3.40.50.300">
    <property type="entry name" value="P-loop containing nucleotide triphosphate hydrolases"/>
    <property type="match status" value="5"/>
</dbReference>
<feature type="compositionally biased region" description="Acidic residues" evidence="15">
    <location>
        <begin position="1053"/>
        <end position="1067"/>
    </location>
</feature>
<dbReference type="FunFam" id="3.40.50.300:FF:001221">
    <property type="entry name" value="Axonemal dynein heavy chain 8"/>
    <property type="match status" value="1"/>
</dbReference>
<dbReference type="FunFam" id="1.20.920.20:FF:000004">
    <property type="entry name" value="Dynein axonemal heavy chain 5"/>
    <property type="match status" value="1"/>
</dbReference>
<evidence type="ECO:0000256" key="2">
    <source>
        <dbReference type="ARBA" id="ARBA00008887"/>
    </source>
</evidence>
<dbReference type="GO" id="GO:0007018">
    <property type="term" value="P:microtubule-based movement"/>
    <property type="evidence" value="ECO:0007669"/>
    <property type="project" value="InterPro"/>
</dbReference>
<dbReference type="SUPFAM" id="SSF52540">
    <property type="entry name" value="P-loop containing nucleoside triphosphate hydrolases"/>
    <property type="match status" value="4"/>
</dbReference>
<feature type="coiled-coil region" evidence="14">
    <location>
        <begin position="3378"/>
        <end position="3419"/>
    </location>
</feature>
<dbReference type="InterPro" id="IPR013594">
    <property type="entry name" value="Dynein_heavy_tail"/>
</dbReference>
<dbReference type="Gene3D" id="1.20.920.30">
    <property type="match status" value="1"/>
</dbReference>
<evidence type="ECO:0000256" key="3">
    <source>
        <dbReference type="ARBA" id="ARBA00022490"/>
    </source>
</evidence>
<evidence type="ECO:0000256" key="9">
    <source>
        <dbReference type="ARBA" id="ARBA00023054"/>
    </source>
</evidence>
<dbReference type="InterPro" id="IPR056759">
    <property type="entry name" value="DYH2-5-8_CC"/>
</dbReference>
<dbReference type="GO" id="GO:0051959">
    <property type="term" value="F:dynein light intermediate chain binding"/>
    <property type="evidence" value="ECO:0007669"/>
    <property type="project" value="InterPro"/>
</dbReference>
<gene>
    <name evidence="17" type="ORF">J0S82_007331</name>
</gene>
<protein>
    <submittedName>
        <fullName evidence="17">Dynein heavy chain 5, axonemal</fullName>
    </submittedName>
</protein>
<evidence type="ECO:0000256" key="1">
    <source>
        <dbReference type="ARBA" id="ARBA00004430"/>
    </source>
</evidence>
<dbReference type="Gene3D" id="1.20.1270.280">
    <property type="match status" value="1"/>
</dbReference>
<dbReference type="Gene3D" id="1.10.287.2620">
    <property type="match status" value="1"/>
</dbReference>
<evidence type="ECO:0000256" key="11">
    <source>
        <dbReference type="ARBA" id="ARBA00023175"/>
    </source>
</evidence>
<dbReference type="Pfam" id="PF25007">
    <property type="entry name" value="DYH2-5-8_CC"/>
    <property type="match status" value="1"/>
</dbReference>
<name>A0A8J6DKA9_GALPY</name>
<dbReference type="GO" id="GO:0045505">
    <property type="term" value="F:dynein intermediate chain binding"/>
    <property type="evidence" value="ECO:0007669"/>
    <property type="project" value="InterPro"/>
</dbReference>
<dbReference type="Pfam" id="PF07728">
    <property type="entry name" value="AAA_5"/>
    <property type="match status" value="1"/>
</dbReference>
<comment type="subcellular location">
    <subcellularLocation>
        <location evidence="1">Cytoplasm</location>
        <location evidence="1">Cytoskeleton</location>
        <location evidence="1">Cilium axoneme</location>
    </subcellularLocation>
</comment>
<dbReference type="FunFam" id="1.20.58.1120:FF:000004">
    <property type="entry name" value="Dynein axonemal heavy chain 5"/>
    <property type="match status" value="1"/>
</dbReference>
<dbReference type="Gene3D" id="1.20.920.20">
    <property type="match status" value="1"/>
</dbReference>
<evidence type="ECO:0000259" key="16">
    <source>
        <dbReference type="SMART" id="SM00382"/>
    </source>
</evidence>
<comment type="caution">
    <text evidence="17">The sequence shown here is derived from an EMBL/GenBank/DDBJ whole genome shotgun (WGS) entry which is preliminary data.</text>
</comment>
<dbReference type="InterPro" id="IPR024743">
    <property type="entry name" value="Dynein_HC_stalk"/>
</dbReference>
<dbReference type="FunFam" id="1.20.920.30:FF:000004">
    <property type="entry name" value="Dynein axonemal heavy chain 5"/>
    <property type="match status" value="1"/>
</dbReference>
<feature type="domain" description="AAA+ ATPase" evidence="16">
    <location>
        <begin position="2198"/>
        <end position="2353"/>
    </location>
</feature>
<dbReference type="Pfam" id="PF18199">
    <property type="entry name" value="Dynein_C"/>
    <property type="match status" value="1"/>
</dbReference>
<dbReference type="EMBL" id="JAGFMF010011791">
    <property type="protein sequence ID" value="KAG8512632.1"/>
    <property type="molecule type" value="Genomic_DNA"/>
</dbReference>
<dbReference type="Pfam" id="PF03028">
    <property type="entry name" value="Dynein_heavy"/>
    <property type="match status" value="1"/>
</dbReference>
<evidence type="ECO:0000256" key="14">
    <source>
        <dbReference type="SAM" id="Coils"/>
    </source>
</evidence>
<keyword evidence="6" id="KW-0547">Nucleotide-binding</keyword>
<accession>A0A8J6DKA9</accession>
<dbReference type="FunFam" id="3.40.50.300:FF:002141">
    <property type="entry name" value="Dynein heavy chain"/>
    <property type="match status" value="1"/>
</dbReference>
<evidence type="ECO:0000256" key="8">
    <source>
        <dbReference type="ARBA" id="ARBA00023017"/>
    </source>
</evidence>
<dbReference type="GO" id="GO:0005874">
    <property type="term" value="C:microtubule"/>
    <property type="evidence" value="ECO:0007669"/>
    <property type="project" value="UniProtKB-KW"/>
</dbReference>
<dbReference type="FunFam" id="1.20.140.100:FF:000003">
    <property type="entry name" value="Dynein, axonemal, heavy chain 5"/>
    <property type="match status" value="1"/>
</dbReference>
<dbReference type="FunFam" id="3.10.490.20:FF:000003">
    <property type="entry name" value="Dynein heavy chain 5, axonemal"/>
    <property type="match status" value="1"/>
</dbReference>
<dbReference type="Pfam" id="PF12774">
    <property type="entry name" value="AAA_6"/>
    <property type="match status" value="1"/>
</dbReference>
<dbReference type="GO" id="GO:0005858">
    <property type="term" value="C:axonemal dynein complex"/>
    <property type="evidence" value="ECO:0007669"/>
    <property type="project" value="TreeGrafter"/>
</dbReference>
<dbReference type="Pfam" id="PF08393">
    <property type="entry name" value="DHC_N2"/>
    <property type="match status" value="1"/>
</dbReference>
<comment type="similarity">
    <text evidence="2">Belongs to the dynein heavy chain family.</text>
</comment>
<feature type="coiled-coil region" evidence="14">
    <location>
        <begin position="3148"/>
        <end position="3185"/>
    </location>
</feature>
<dbReference type="Pfam" id="PF17857">
    <property type="entry name" value="AAA_lid_1"/>
    <property type="match status" value="1"/>
</dbReference>
<dbReference type="FunFam" id="1.10.8.720:FF:000004">
    <property type="entry name" value="Dynein heavy chain 5, axonemal"/>
    <property type="match status" value="1"/>
</dbReference>
<feature type="domain" description="AAA+ ATPase" evidence="16">
    <location>
        <begin position="2526"/>
        <end position="2674"/>
    </location>
</feature>
<dbReference type="InterPro" id="IPR043160">
    <property type="entry name" value="Dynein_C_barrel"/>
</dbReference>
<organism evidence="17 18">
    <name type="scientific">Galemys pyrenaicus</name>
    <name type="common">Iberian desman</name>
    <name type="synonym">Pyrenean desman</name>
    <dbReference type="NCBI Taxonomy" id="202257"/>
    <lineage>
        <taxon>Eukaryota</taxon>
        <taxon>Metazoa</taxon>
        <taxon>Chordata</taxon>
        <taxon>Craniata</taxon>
        <taxon>Vertebrata</taxon>
        <taxon>Euteleostomi</taxon>
        <taxon>Mammalia</taxon>
        <taxon>Eutheria</taxon>
        <taxon>Laurasiatheria</taxon>
        <taxon>Eulipotyphla</taxon>
        <taxon>Talpidae</taxon>
        <taxon>Galemys</taxon>
    </lineage>
</organism>
<dbReference type="Gene3D" id="1.10.472.130">
    <property type="match status" value="1"/>
</dbReference>
<feature type="non-terminal residue" evidence="17">
    <location>
        <position position="4565"/>
    </location>
</feature>
<keyword evidence="10" id="KW-0969">Cilium</keyword>
<dbReference type="FunFam" id="1.20.1270.280:FF:000002">
    <property type="entry name" value="Dynein heavy chain 5, axonemal"/>
    <property type="match status" value="1"/>
</dbReference>
<evidence type="ECO:0000256" key="13">
    <source>
        <dbReference type="ARBA" id="ARBA00023273"/>
    </source>
</evidence>
<dbReference type="InterPro" id="IPR027417">
    <property type="entry name" value="P-loop_NTPase"/>
</dbReference>
<dbReference type="Gene3D" id="1.20.140.100">
    <property type="entry name" value="Dynein heavy chain, N-terminal domain 2"/>
    <property type="match status" value="1"/>
</dbReference>
<dbReference type="Gene3D" id="1.10.8.720">
    <property type="entry name" value="Region D6 of dynein motor"/>
    <property type="match status" value="1"/>
</dbReference>
<dbReference type="FunFam" id="3.40.50.300:FF:000543">
    <property type="entry name" value="Dynein axonemal heavy chain 5"/>
    <property type="match status" value="1"/>
</dbReference>
<dbReference type="FunFam" id="1.10.472.130:FF:000009">
    <property type="entry name" value="Dynein heavy chain 5, axonemal"/>
    <property type="match status" value="1"/>
</dbReference>
<evidence type="ECO:0000256" key="6">
    <source>
        <dbReference type="ARBA" id="ARBA00022741"/>
    </source>
</evidence>
<keyword evidence="7" id="KW-0067">ATP-binding</keyword>
<dbReference type="Pfam" id="PF08385">
    <property type="entry name" value="DHC_N1"/>
    <property type="match status" value="1"/>
</dbReference>
<dbReference type="FunFam" id="3.20.180.20:FF:000001">
    <property type="entry name" value="Dynein axonemal heavy chain 5"/>
    <property type="match status" value="1"/>
</dbReference>
<dbReference type="InterPro" id="IPR011704">
    <property type="entry name" value="ATPase_dyneun-rel_AAA"/>
</dbReference>
<dbReference type="FunFam" id="3.40.50.300:FF:000049">
    <property type="entry name" value="Dynein, axonemal, heavy chain 5"/>
    <property type="match status" value="1"/>
</dbReference>
<dbReference type="Pfam" id="PF12780">
    <property type="entry name" value="AAA_8"/>
    <property type="match status" value="1"/>
</dbReference>
<evidence type="ECO:0000256" key="4">
    <source>
        <dbReference type="ARBA" id="ARBA00022701"/>
    </source>
</evidence>
<reference evidence="17" key="1">
    <citation type="journal article" date="2021" name="Evol. Appl.">
        <title>The genome of the Pyrenean desman and the effects of bottlenecks and inbreeding on the genomic landscape of an endangered species.</title>
        <authorList>
            <person name="Escoda L."/>
            <person name="Castresana J."/>
        </authorList>
    </citation>
    <scope>NUCLEOTIDE SEQUENCE</scope>
    <source>
        <strain evidence="17">IBE-C5619</strain>
    </source>
</reference>
<dbReference type="InterPro" id="IPR041228">
    <property type="entry name" value="Dynein_C"/>
</dbReference>
<keyword evidence="11" id="KW-0505">Motor protein</keyword>
<keyword evidence="13" id="KW-0966">Cell projection</keyword>
<dbReference type="Pfam" id="PF18198">
    <property type="entry name" value="AAA_lid_11"/>
    <property type="match status" value="1"/>
</dbReference>
<dbReference type="FunFam" id="1.10.287.2620:FF:000003">
    <property type="entry name" value="Dynein, axonemal, heavy chain 5"/>
    <property type="match status" value="1"/>
</dbReference>
<evidence type="ECO:0000256" key="12">
    <source>
        <dbReference type="ARBA" id="ARBA00023212"/>
    </source>
</evidence>
<dbReference type="Gene3D" id="6.10.140.1060">
    <property type="match status" value="1"/>
</dbReference>
<dbReference type="Gene3D" id="1.10.8.1220">
    <property type="match status" value="1"/>
</dbReference>
<dbReference type="InterPro" id="IPR041466">
    <property type="entry name" value="Dynein_AAA5_ext"/>
</dbReference>
<dbReference type="Pfam" id="PF17852">
    <property type="entry name" value="Dynein_AAA_lid"/>
    <property type="match status" value="1"/>
</dbReference>
<dbReference type="GO" id="GO:0008569">
    <property type="term" value="F:minus-end-directed microtubule motor activity"/>
    <property type="evidence" value="ECO:0007669"/>
    <property type="project" value="InterPro"/>
</dbReference>
<keyword evidence="9 14" id="KW-0175">Coiled coil</keyword>
<dbReference type="FunFam" id="3.40.50.300:FF:000044">
    <property type="entry name" value="Dynein heavy chain 5, axonemal"/>
    <property type="match status" value="1"/>
</dbReference>
<dbReference type="InterPro" id="IPR041658">
    <property type="entry name" value="AAA_lid_11"/>
</dbReference>
<dbReference type="SMART" id="SM00382">
    <property type="entry name" value="AAA"/>
    <property type="match status" value="3"/>
</dbReference>
<keyword evidence="18" id="KW-1185">Reference proteome</keyword>
<keyword evidence="3" id="KW-0963">Cytoplasm</keyword>
<proteinExistence type="inferred from homology"/>
<dbReference type="InterPro" id="IPR026983">
    <property type="entry name" value="DHC"/>
</dbReference>
<dbReference type="Pfam" id="PF12777">
    <property type="entry name" value="MT"/>
    <property type="match status" value="1"/>
</dbReference>
<dbReference type="PANTHER" id="PTHR46532">
    <property type="entry name" value="MALE FERTILITY FACTOR KL5"/>
    <property type="match status" value="1"/>
</dbReference>
<dbReference type="InterPro" id="IPR013602">
    <property type="entry name" value="Dynein_heavy_linker"/>
</dbReference>
<dbReference type="InterPro" id="IPR004273">
    <property type="entry name" value="Dynein_heavy_D6_P-loop"/>
</dbReference>
<sequence>QRLKEEKEAKRARLDGRHDYLFSIVASCVDLNKFEVEDAILEGNQVERIDQLFAVGGLRHLMFYYQDVEVAEAGQFGSPGGVTLISGKIKKPKVFVTEGKDVALMGVCVFFIRTDPSKAITPENIHREVNFNVLDTSDGGLLNSVRRLLSDIFIPALRAMSHGWGELEGVQEALSLRQEFLSNLEGFVNTLWGAQESLKEKVNLQKCDVFELKSLKEPLDYLTLANNPEILEKIEGCMKVWIKQTEQVLAENNQLRKEADDLGPRAELEHWKKRLSKFNYLLDQLKSPNVKAVLVVLAAAKSRLLKTWREMDIRITDAANEAKDNVKYLYTLEKCCDPLYSSDPISMIDSIPTLINAIKMIYSISHYYNTSEKITSLFVKVTNQMISACKAYISNNGTASIWSQPQEVVLEKISSAIKLKQEYQHCFHKVKQKLKKDPNEKQFEFSEMYIFGKFETFHRRLAKIIDIFTTFKTYSVLQDSKIEGLEEMATKYQGIVATIKKKEYNFLDQRKTDFDQDYEEFCKQTNDLHNELQKFMDFTFEKIQNTNQALSMLKKFERLNIPNLGIDDKYRCILVNYGADIDMISKLYTKQKCDPPLARDQPPIAGKILWARQLFHRIQQPMQLFQQHPTVLRATEAKPVIRNYNRVARCLLEFEVLYHRAWLQQIEEIHIGLEASLLVKSPGTGELFVNFDPQILTLFRETECMSQMGLKVSPFAAALFQKRDIYKKNFSNMKMILAEYQRVKSKMPPILEQLMVPHLAKVDMALLPGLAALTWTSLNIQAYLENAFAKIKDLELLLDRVNDLIEFRIDAMLEEMSSTPLCQLPQEEPLTCEDFLQMTKDLCINGAQILHFKSSLVEEAVNELINMLLDVEVPSNEESEKIFNVNSAHSKIKSSAKQEERNSENLTSFNPGIGLLSLMTVTRKKKETEMLEEEACELLSHFNHQNMDALLKVTRNTLEAIRKRIHSSNTINFRDSNSASKMNQSGLPIFRASITLAIPNIAMAPALEDVQLTLNKAVECIVSVTKGVRQWSSELVSKKKMHEKKVAALQNNEDSDSDAETGENEPQETFEIASVNLPIPVQTKNYYKNVSDNKEIVKLVSVLSTIINSTKKEVITAMDCFKCYNHIWQKEKEETIMTFIMKNPLLSEFESQILYFQKLEQEINAQPEYISVGAIALYTADLKFTLTAETKAWMVVIGRHCNKKYRSEMGNIFTLVEEFNKKLNRPIKDLDDIRIAMAALKEIREQQISTDFQVGPIEESYALLNKYGLLIAKEEMDKVDTLHYAWEKLLARASEVQNELVSLQPGFRKELISTVEVFLQDCQQFYSDYDLNGPMASGLKPQEASDRLIMFQNQFDNIYRKYITYTGGEELFGLPVTQYPQLLEIKKQLNLLQKIYTLYNSVIETVNSYHDILWSEVNIEKINSELLEFQNRCRKLPRALKDWQAFLDLKKTIDDFSECCPLLEHMASKAMMGRHWEKITALTGHSLDVGNETFKLRNIMEAPLLKYKEEIEDICISAVKERDIEQKLKQVINEWDSKMFTFGSFKTRGELLLRGDSTSEIIANMEDSLMLLSSLLSNRYNMPFKTQIQKWVQYLSNSTDIIENWMMVQNLWIYLEAVFVGGDIAKQLPKEAKRFSNIDKSWVKIMIRAHEMPNVIQCCVGDETLGQLLPHLLDQLEICQKSLTGYLEKKRLCFPRFFFVSDPALLEILGQASDAHTIQAHLLNVFDNIKTVKFHEKIYDRILSISSREGETIELAKPVMAEGNVEVWLNSLLEESQNSLHLVIRQAAENIQETGFQLIEFLSSFPAQVGLLGIQMIWTRDSEEALRNAKFDKKIMQKTNQSFLELLNSLIDCTTRDLSSVERVKYETLITIHVHQRDIFDDLCHMHIKSPTDFEWLKQCRFYFNEDTDKMMIHITDVAFIYQNEFLGCTDRLVITPLTDRCYITLAQALGMSMGGAPAGPAGTGKTETTKDMGRCLGKYVVVFNCSDQMDFRGLGRIFKGLAQSGSWGCFDEFNRIDLPVLSVAAQQISIILTCKKERKKSFVFTDGDKVTMNPEFGLFLTMNPGYAGRQELPENLKINFRSVAMMVPDRQIIIRVKLASCGFIDNIVLARKFFTLYKLCEEQLSKQVHYDFGLRNILSVLRTLGAAKRANPTDTESTIVMRVLRDMNLSKLVEEAGLINHPPWKLKVIQLFETQRVRHGMMTLGPSGAGKTTCIHTLMKAMTDCGKPHREMRMNPKAITAPQMFGRLDVSTNDWTDGIFSTLWRKTLRAKKGEHIWIVLDGPVDAIWIENLNSVLDDNKTLTLANGDRIPMAPNCKIVFEPHNIDNASPATVSRNGMVFMSSSILDWSPILEGFLKKRSPQEADILRELYTKSFPDLYRFSVQNLEFKMEMLEASVVMQSINMLQGLIPPKEQGVEVTAEHLERLYVFALMWSVGAVLELDGRRRLENWLCAQDTLNLDLPTLLGPEDTVFDYYVTASGDWAHWNSCTEEYVYPSDVTPEYSSILVPNVDNVRTDFLIKTISKQGKAVLLIGEQGTAKTVIIKGFMSKYDPETHMIKSLNFSSATTPLMFQRTVESYVDKRMGTTYGPPAGKKMTVFIDDVNMPIINEWGDQVTNEIVRQLMEQNGFYNLEKPGEFTSIVDIQFLAAMIHPGGGRNDIPQRLKRQFSIFNCTLPSDASMDKIFGVIGMGYFCTQRGFSEEVRVTVMKLVPLTRCLWQRTKMKMLPTPAKFHYVFNLRDLSRIWQGMLNTTSEVIKEPNELLRLWKHECKRVIADRFTVSEDVTWFDKTLVNLVEEEFGEENKLSVDCGIDAYFVDFLRDAPEATGETSEEADAEMPKIYEPIESFDQLRERLNMFLQLYNESVRGAGMDLVFFADAMIHLVKISRVIRTPHGNTLLVGVGGSGKQSLTRLASFIAGYTSFQITLTSTSNLMEDLKLLYRTAGQQGKGITFIFTDNEIKDESFLEYMNNVLSSGEVSNLFARDEIDEINSDLLSVMKKEHPRRPPTNENLYDYFMNRVRQNLHIVLCFSPVGEKFRNRALKFPALISGCTIDWFSRWPKDALVAVSEHFLSSYGIDCSLETKKEVVQCMGSFQDGVAEKCVDYFQRFRRSTHVTPKSYLSFIQGYKLIYAEKHMEVQTLADRMNTGLEKLKEASESVAALSKELEVKEKELQVANEKADTVLKEVTMKAQAAEKVKAEVQKVKDKAQAIVDSISKDKAIAEEKLEAAKPALEEAEAALQTIKPSDIATVRTLGRPPHLIMRIMDCVLLLFQRKVNAVKIDLDKSCTIPSWQESLKLMTAGNFLQNLQQFPKDTINEEVIEFLSPYFEMADYNIETAKRVCGNVAGLCSWTKAMASFFSINREVLPLKANLAVQESRHVLAMQDLQKAQAELDDKQAELDVVQAEYEQAMVEKQTLLEDAERCRHKMQTASALIGGLAGEKERWTEQSKEFAAQTKRLVGDVLLATAFLSYSGPFNQEFRNLLLNDWQKEMKVREIPFGNNLNLNEMLIDAPTVSEWNLQGLPNDDLSIQNGIIVTKASRYPLLIDPQTQGKIWIKNKENQNELQITSLNHKYFRNHLEDSLSLGRPLLIEDVGEELDPALDNVLERNFIKTGSTLKVKVGDKEVDVMGGFRLYVTTKLPNPAYTPEISARTSIIDFTVTMKGLEDQLLGRVILTEKQELEKERTHLMEEVTANKRRMKELEDNLLFRLTSTKGSLVEDEGLIVVLSNTKKTAEEVTQKLEISAETEIQINSAREEYRPVATRGSILYFLITDMRLVNEMYQTSLRQFLGLFDLSLARSVKSPITSKRIANIIEHMTYEVYKYAARGLYEEHKFLFTLLLTLKIDIQRNRVKHEEFLTLIKGGASLDLKACPPKPSKWILDMTWLNLVELSKLRQFSDVLDQISRNEKMWKIWFDKENPEEEPLPNAYDKSLDCFRRLLLIRSWCPDRTIAQARKYIMDSMGENYAEGVILDLEKTWEESDPRTPLICLLSMGSDPTDSIIALGKRLKIETRYVSMGQGQEVHARKLLQQTMANGGWALLQNCHLGLDFMDELMDIITDTEVVHGAFRLWMTTEGHRQFPITLLQMAIKFANEPPQGLRAGLKRTYGGVSQDLLDVSMVAQWKPMLYAVAFLHSTVQERRKFGPLGWNIPYEFNQADFNATVQFIQNHLDDMDLKKGVSWTTVRYMIGEIQYGGRVTDDYDKRLLNTFAKVWFSENMFGPDFSFYQGYNIPKCSTVDNYLHYIQGLPTYDSPEVFGLHPNADITYQSKLAKDVLDTILGIQPKDSSGGGDETRETVVARLADDMLEKLPPDYSPFEVKERLLKMGPFQPMNIFLRQEIDRMQRVLSLVRATLTELKLAIDGTIIMSENLRDALNCMFDARIPARWKKASWVSSTLGFWFTELIERNCQFTSWVFNGRPHCFWMTGFFNPQGFLTAMRQEITRANKGWALDNMVLCNEVTKWMKDDISAPPAEGVYVYGLYLEGAGWDKKNMKLIESKPKVLFELMPVIRIYAENNTLRDPRFYSCPIYKKPVRTDLNYIAAVELRTVQAPEHWVLRGVALLCDVK</sequence>
<dbReference type="Gene3D" id="1.20.58.1120">
    <property type="match status" value="1"/>
</dbReference>
<dbReference type="FunFam" id="1.10.8.1220:FF:000001">
    <property type="entry name" value="Dynein axonemal heavy chain 5"/>
    <property type="match status" value="1"/>
</dbReference>
<dbReference type="Gene3D" id="3.20.180.20">
    <property type="entry name" value="Dynein heavy chain, N-terminal domain 2"/>
    <property type="match status" value="1"/>
</dbReference>
<dbReference type="PANTHER" id="PTHR46532:SF13">
    <property type="entry name" value="CYTOPLASMIC DYNEIN 1 HEAVY CHAIN 1"/>
    <property type="match status" value="1"/>
</dbReference>
<dbReference type="Pfam" id="PF12781">
    <property type="entry name" value="AAA_9"/>
    <property type="match status" value="1"/>
</dbReference>
<dbReference type="GO" id="GO:0005524">
    <property type="term" value="F:ATP binding"/>
    <property type="evidence" value="ECO:0007669"/>
    <property type="project" value="UniProtKB-KW"/>
</dbReference>
<dbReference type="Proteomes" id="UP000700334">
    <property type="component" value="Unassembled WGS sequence"/>
</dbReference>
<feature type="domain" description="AAA+ ATPase" evidence="16">
    <location>
        <begin position="1955"/>
        <end position="2091"/>
    </location>
</feature>
<evidence type="ECO:0000256" key="10">
    <source>
        <dbReference type="ARBA" id="ARBA00023069"/>
    </source>
</evidence>
<dbReference type="Pfam" id="PF12775">
    <property type="entry name" value="AAA_7"/>
    <property type="match status" value="1"/>
</dbReference>
<dbReference type="Gene3D" id="3.10.490.20">
    <property type="match status" value="1"/>
</dbReference>
<dbReference type="InterPro" id="IPR035706">
    <property type="entry name" value="AAA_9"/>
</dbReference>
<evidence type="ECO:0000313" key="18">
    <source>
        <dbReference type="Proteomes" id="UP000700334"/>
    </source>
</evidence>
<keyword evidence="8" id="KW-0243">Dynein</keyword>
<dbReference type="InterPro" id="IPR042219">
    <property type="entry name" value="AAA_lid_11_sf"/>
</dbReference>
<feature type="region of interest" description="Disordered" evidence="15">
    <location>
        <begin position="1046"/>
        <end position="1067"/>
    </location>
</feature>
<dbReference type="OrthoDB" id="424310at2759"/>
<evidence type="ECO:0000256" key="7">
    <source>
        <dbReference type="ARBA" id="ARBA00022840"/>
    </source>
</evidence>
<dbReference type="InterPro" id="IPR003593">
    <property type="entry name" value="AAA+_ATPase"/>
</dbReference>
<feature type="coiled-coil region" evidence="14">
    <location>
        <begin position="3677"/>
        <end position="3704"/>
    </location>
</feature>